<evidence type="ECO:0000313" key="3">
    <source>
        <dbReference type="Proteomes" id="UP000000960"/>
    </source>
</evidence>
<dbReference type="HOGENOM" id="CLU_048251_4_1_11"/>
<dbReference type="EMBL" id="CP001721">
    <property type="protein sequence ID" value="ACV51549.1"/>
    <property type="molecule type" value="Genomic_DNA"/>
</dbReference>
<dbReference type="InterPro" id="IPR003797">
    <property type="entry name" value="DegV"/>
</dbReference>
<dbReference type="AlphaFoldDB" id="C8W7V8"/>
<dbReference type="KEGG" id="apv:Apar_1121"/>
<evidence type="ECO:0000256" key="1">
    <source>
        <dbReference type="ARBA" id="ARBA00023121"/>
    </source>
</evidence>
<gene>
    <name evidence="2" type="ordered locus">Apar_1121</name>
</gene>
<dbReference type="GO" id="GO:0008289">
    <property type="term" value="F:lipid binding"/>
    <property type="evidence" value="ECO:0007669"/>
    <property type="project" value="UniProtKB-KW"/>
</dbReference>
<dbReference type="Gene3D" id="3.30.1180.10">
    <property type="match status" value="1"/>
</dbReference>
<sequence length="294" mass="32517">MSDYVVTCCSTADVSEQYLQSRNVHYVCFNYELGGQQCKDDFGRTNTPAQLYSRMLSGEECRTSQVAIGEYMDFWRPLLASGHDVLHVSLSSGISGTYESACQAQKEIKKEFPERKVEVVDSLQASSGYGLLVDAVADKRDAGMSFDELVAWAREARHYVYAWFFSSDLTFFVRGGRISKAAGLLGGMLNICPIMDVEPDGSLAVKEKQHGKKKAAARVVDIMAQTAEDGLNYSRKIFISNSECPKDAATVQKLIQSRFHQVKEIDMFAIGATIGVHTGPGTVATFWWGEEPRA</sequence>
<organism evidence="2 3">
    <name type="scientific">Lancefieldella parvula (strain ATCC 33793 / DSM 20469 / CCUG 32760 / JCM 10300 / KCTC 3663 / VPI 0546 / 1246)</name>
    <name type="common">Atopobium parvulum</name>
    <dbReference type="NCBI Taxonomy" id="521095"/>
    <lineage>
        <taxon>Bacteria</taxon>
        <taxon>Bacillati</taxon>
        <taxon>Actinomycetota</taxon>
        <taxon>Coriobacteriia</taxon>
        <taxon>Coriobacteriales</taxon>
        <taxon>Atopobiaceae</taxon>
        <taxon>Lancefieldella</taxon>
    </lineage>
</organism>
<reference evidence="2 3" key="1">
    <citation type="journal article" date="2009" name="Stand. Genomic Sci.">
        <title>Complete genome sequence of Atopobium parvulum type strain (IPP 1246).</title>
        <authorList>
            <person name="Copeland A."/>
            <person name="Sikorski J."/>
            <person name="Lapidus A."/>
            <person name="Nolan M."/>
            <person name="Del Rio T.G."/>
            <person name="Lucas S."/>
            <person name="Chen F."/>
            <person name="Tice H."/>
            <person name="Pitluck S."/>
            <person name="Cheng J.F."/>
            <person name="Pukall R."/>
            <person name="Chertkov O."/>
            <person name="Brettin T."/>
            <person name="Han C."/>
            <person name="Detter J.C."/>
            <person name="Kuske C."/>
            <person name="Bruce D."/>
            <person name="Goodwin L."/>
            <person name="Ivanova N."/>
            <person name="Mavromatis K."/>
            <person name="Mikhailova N."/>
            <person name="Chen A."/>
            <person name="Palaniappan K."/>
            <person name="Chain P."/>
            <person name="Rohde M."/>
            <person name="Goker M."/>
            <person name="Bristow J."/>
            <person name="Eisen J.A."/>
            <person name="Markowitz V."/>
            <person name="Hugenholtz P."/>
            <person name="Kyrpides N.C."/>
            <person name="Klenk H.P."/>
            <person name="Detter J.C."/>
        </authorList>
    </citation>
    <scope>NUCLEOTIDE SEQUENCE [LARGE SCALE GENOMIC DNA]</scope>
    <source>
        <strain evidence="3">ATCC 33793 / DSM 20469 / CCUG 32760 / JCM 10300 / KCTC 3663 / VPI 0546 / 1246</strain>
    </source>
</reference>
<dbReference type="RefSeq" id="WP_012809206.1">
    <property type="nucleotide sequence ID" value="NC_013203.1"/>
</dbReference>
<dbReference type="STRING" id="521095.Apar_1121"/>
<dbReference type="PROSITE" id="PS51482">
    <property type="entry name" value="DEGV"/>
    <property type="match status" value="1"/>
</dbReference>
<dbReference type="SUPFAM" id="SSF82549">
    <property type="entry name" value="DAK1/DegV-like"/>
    <property type="match status" value="1"/>
</dbReference>
<dbReference type="eggNOG" id="COG1307">
    <property type="taxonomic scope" value="Bacteria"/>
</dbReference>
<dbReference type="PANTHER" id="PTHR33434">
    <property type="entry name" value="DEGV DOMAIN-CONTAINING PROTEIN DR_1986-RELATED"/>
    <property type="match status" value="1"/>
</dbReference>
<dbReference type="GeneID" id="84806639"/>
<dbReference type="InterPro" id="IPR043168">
    <property type="entry name" value="DegV_C"/>
</dbReference>
<dbReference type="OrthoDB" id="9760324at2"/>
<keyword evidence="1" id="KW-0446">Lipid-binding</keyword>
<proteinExistence type="predicted"/>
<evidence type="ECO:0000313" key="2">
    <source>
        <dbReference type="EMBL" id="ACV51549.1"/>
    </source>
</evidence>
<accession>C8W7V8</accession>
<dbReference type="Proteomes" id="UP000000960">
    <property type="component" value="Chromosome"/>
</dbReference>
<dbReference type="PANTHER" id="PTHR33434:SF2">
    <property type="entry name" value="FATTY ACID-BINDING PROTEIN TM_1468"/>
    <property type="match status" value="1"/>
</dbReference>
<keyword evidence="3" id="KW-1185">Reference proteome</keyword>
<dbReference type="NCBIfam" id="TIGR00762">
    <property type="entry name" value="DegV"/>
    <property type="match status" value="1"/>
</dbReference>
<dbReference type="Pfam" id="PF02645">
    <property type="entry name" value="DegV"/>
    <property type="match status" value="1"/>
</dbReference>
<name>C8W7V8_LANP1</name>
<dbReference type="Gene3D" id="3.40.50.10170">
    <property type="match status" value="1"/>
</dbReference>
<protein>
    <submittedName>
        <fullName evidence="2">DegV family protein</fullName>
    </submittedName>
</protein>
<dbReference type="InterPro" id="IPR050270">
    <property type="entry name" value="DegV_domain_contain"/>
</dbReference>